<keyword evidence="11" id="KW-1015">Disulfide bond</keyword>
<comment type="similarity">
    <text evidence="2">Belongs to the thioredoxin family.</text>
</comment>
<evidence type="ECO:0000256" key="8">
    <source>
        <dbReference type="ARBA" id="ARBA00022982"/>
    </source>
</evidence>
<dbReference type="AlphaFoldDB" id="A0AA95H9S3"/>
<comment type="function">
    <text evidence="15">Efficient electron donor for the essential enzyme ribonucleotide reductase. Is also able to reduce the interchain disulfide bridges of insulin.</text>
</comment>
<dbReference type="FunFam" id="3.40.30.10:FF:000001">
    <property type="entry name" value="Thioredoxin"/>
    <property type="match status" value="1"/>
</dbReference>
<dbReference type="SUPFAM" id="SSF52833">
    <property type="entry name" value="Thioredoxin-like"/>
    <property type="match status" value="1"/>
</dbReference>
<evidence type="ECO:0000256" key="3">
    <source>
        <dbReference type="ARBA" id="ARBA00022448"/>
    </source>
</evidence>
<dbReference type="PRINTS" id="PR00421">
    <property type="entry name" value="THIOREDOXIN"/>
</dbReference>
<dbReference type="InterPro" id="IPR005746">
    <property type="entry name" value="Thioredoxin"/>
</dbReference>
<dbReference type="NCBIfam" id="NF008229">
    <property type="entry name" value="PRK10996.1"/>
    <property type="match status" value="1"/>
</dbReference>
<keyword evidence="9" id="KW-0560">Oxidoreductase</keyword>
<keyword evidence="6" id="KW-0863">Zinc-finger</keyword>
<evidence type="ECO:0000256" key="5">
    <source>
        <dbReference type="ARBA" id="ARBA00022723"/>
    </source>
</evidence>
<dbReference type="Pfam" id="PF00085">
    <property type="entry name" value="Thioredoxin"/>
    <property type="match status" value="1"/>
</dbReference>
<evidence type="ECO:0000256" key="11">
    <source>
        <dbReference type="ARBA" id="ARBA00023157"/>
    </source>
</evidence>
<dbReference type="Gene3D" id="3.40.30.10">
    <property type="entry name" value="Glutaredoxin"/>
    <property type="match status" value="1"/>
</dbReference>
<evidence type="ECO:0000256" key="16">
    <source>
        <dbReference type="NCBIfam" id="TIGR01068"/>
    </source>
</evidence>
<evidence type="ECO:0000256" key="7">
    <source>
        <dbReference type="ARBA" id="ARBA00022833"/>
    </source>
</evidence>
<evidence type="ECO:0000259" key="17">
    <source>
        <dbReference type="Pfam" id="PF00085"/>
    </source>
</evidence>
<dbReference type="NCBIfam" id="TIGR01068">
    <property type="entry name" value="thioredoxin"/>
    <property type="match status" value="1"/>
</dbReference>
<keyword evidence="10" id="KW-0520">NAD</keyword>
<evidence type="ECO:0000256" key="14">
    <source>
        <dbReference type="ARBA" id="ARBA00047804"/>
    </source>
</evidence>
<comment type="catalytic activity">
    <reaction evidence="13">
        <text>[protein]-dithiol + NAD(+) = [protein]-disulfide + NADH + H(+)</text>
        <dbReference type="Rhea" id="RHEA:18749"/>
        <dbReference type="Rhea" id="RHEA-COMP:10593"/>
        <dbReference type="Rhea" id="RHEA-COMP:10594"/>
        <dbReference type="ChEBI" id="CHEBI:15378"/>
        <dbReference type="ChEBI" id="CHEBI:29950"/>
        <dbReference type="ChEBI" id="CHEBI:50058"/>
        <dbReference type="ChEBI" id="CHEBI:57540"/>
        <dbReference type="ChEBI" id="CHEBI:57945"/>
        <dbReference type="EC" id="1.8.1.8"/>
    </reaction>
</comment>
<dbReference type="EMBL" id="CP124755">
    <property type="protein sequence ID" value="WGZ91374.1"/>
    <property type="molecule type" value="Genomic_DNA"/>
</dbReference>
<name>A0AA95H9S3_9GAMM</name>
<accession>A0AA95H9S3</accession>
<dbReference type="FunFam" id="2.30.30.380:FF:000002">
    <property type="entry name" value="Thioredoxin"/>
    <property type="match status" value="1"/>
</dbReference>
<reference evidence="19" key="1">
    <citation type="journal article" date="2023" name="Int. J. Mol. Sci.">
        <title>Metagenomics Revealed a New Genus 'Candidatus Thiocaldithrix dubininis' gen. nov., sp. nov. and a New Species 'Candidatus Thiothrix putei' sp. nov. in the Family Thiotrichaceae, Some Members of Which Have Traits of Both Na+- and H+-Motive Energetics.</title>
        <authorList>
            <person name="Ravin N.V."/>
            <person name="Muntyan M.S."/>
            <person name="Smolyakov D.D."/>
            <person name="Rudenko T.S."/>
            <person name="Beletsky A.V."/>
            <person name="Mardanov A.V."/>
            <person name="Grabovich M.Y."/>
        </authorList>
    </citation>
    <scope>NUCLEOTIDE SEQUENCE</scope>
    <source>
        <strain evidence="19">GKL-01</strain>
    </source>
</reference>
<feature type="domain" description="Thioredoxin" evidence="17">
    <location>
        <begin position="42"/>
        <end position="141"/>
    </location>
</feature>
<organism evidence="19">
    <name type="scientific">Candidatus Thiocaldithrix dubininis</name>
    <dbReference type="NCBI Taxonomy" id="3080823"/>
    <lineage>
        <taxon>Bacteria</taxon>
        <taxon>Pseudomonadati</taxon>
        <taxon>Pseudomonadota</taxon>
        <taxon>Gammaproteobacteria</taxon>
        <taxon>Thiotrichales</taxon>
        <taxon>Thiotrichaceae</taxon>
        <taxon>Candidatus Thiocaldithrix</taxon>
    </lineage>
</organism>
<dbReference type="PANTHER" id="PTHR45663">
    <property type="entry name" value="GEO12009P1"/>
    <property type="match status" value="1"/>
</dbReference>
<evidence type="ECO:0000259" key="18">
    <source>
        <dbReference type="Pfam" id="PF21352"/>
    </source>
</evidence>
<evidence type="ECO:0000256" key="2">
    <source>
        <dbReference type="ARBA" id="ARBA00008987"/>
    </source>
</evidence>
<dbReference type="InterPro" id="IPR036249">
    <property type="entry name" value="Thioredoxin-like_sf"/>
</dbReference>
<evidence type="ECO:0000256" key="4">
    <source>
        <dbReference type="ARBA" id="ARBA00022490"/>
    </source>
</evidence>
<comment type="catalytic activity">
    <reaction evidence="14">
        <text>[protein]-dithiol + NADP(+) = [protein]-disulfide + NADPH + H(+)</text>
        <dbReference type="Rhea" id="RHEA:18753"/>
        <dbReference type="Rhea" id="RHEA-COMP:10593"/>
        <dbReference type="Rhea" id="RHEA-COMP:10594"/>
        <dbReference type="ChEBI" id="CHEBI:15378"/>
        <dbReference type="ChEBI" id="CHEBI:29950"/>
        <dbReference type="ChEBI" id="CHEBI:50058"/>
        <dbReference type="ChEBI" id="CHEBI:57783"/>
        <dbReference type="ChEBI" id="CHEBI:58349"/>
        <dbReference type="EC" id="1.8.1.8"/>
    </reaction>
</comment>
<sequence>MSDALNIVCPHCNATNRIPAERLSDKPKCGKCHQPLFDGHPVELTGETFSKMIARTDIPVVVDFWAPWCGPCKMMAPAFQQAAQQLQPNVRLAKVNTEDHQMIGARYQIRSIPTMVIFKNGQEVARQSGAMSVNDIVRWVRSNS</sequence>
<evidence type="ECO:0000256" key="12">
    <source>
        <dbReference type="ARBA" id="ARBA00023284"/>
    </source>
</evidence>
<dbReference type="GO" id="GO:0008270">
    <property type="term" value="F:zinc ion binding"/>
    <property type="evidence" value="ECO:0007669"/>
    <property type="project" value="UniProtKB-KW"/>
</dbReference>
<dbReference type="GO" id="GO:0047134">
    <property type="term" value="F:protein-disulfide reductase [NAD(P)H] activity"/>
    <property type="evidence" value="ECO:0007669"/>
    <property type="project" value="UniProtKB-EC"/>
</dbReference>
<keyword evidence="12" id="KW-0676">Redox-active center</keyword>
<proteinExistence type="inferred from homology"/>
<dbReference type="Gene3D" id="2.30.30.380">
    <property type="entry name" value="Zn-finger domain of Sec23/24"/>
    <property type="match status" value="1"/>
</dbReference>
<feature type="domain" description="Thioredoxin 2 N-terminal" evidence="18">
    <location>
        <begin position="8"/>
        <end position="34"/>
    </location>
</feature>
<evidence type="ECO:0000256" key="1">
    <source>
        <dbReference type="ARBA" id="ARBA00004496"/>
    </source>
</evidence>
<dbReference type="Proteomes" id="UP001300672">
    <property type="component" value="Chromosome"/>
</dbReference>
<dbReference type="InterPro" id="IPR013766">
    <property type="entry name" value="Thioredoxin_domain"/>
</dbReference>
<keyword evidence="8" id="KW-0249">Electron transport</keyword>
<dbReference type="KEGG" id="tdu:QJT80_02615"/>
<dbReference type="PANTHER" id="PTHR45663:SF11">
    <property type="entry name" value="GEO12009P1"/>
    <property type="match status" value="1"/>
</dbReference>
<evidence type="ECO:0000313" key="19">
    <source>
        <dbReference type="EMBL" id="WGZ91374.1"/>
    </source>
</evidence>
<keyword evidence="3" id="KW-0813">Transport</keyword>
<dbReference type="InterPro" id="IPR049299">
    <property type="entry name" value="Thio2_N"/>
</dbReference>
<evidence type="ECO:0000256" key="13">
    <source>
        <dbReference type="ARBA" id="ARBA00047388"/>
    </source>
</evidence>
<dbReference type="PROSITE" id="PS00194">
    <property type="entry name" value="THIOREDOXIN_1"/>
    <property type="match status" value="1"/>
</dbReference>
<protein>
    <recommendedName>
        <fullName evidence="16">Thioredoxin</fullName>
    </recommendedName>
</protein>
<evidence type="ECO:0000256" key="9">
    <source>
        <dbReference type="ARBA" id="ARBA00023002"/>
    </source>
</evidence>
<keyword evidence="5" id="KW-0479">Metal-binding</keyword>
<dbReference type="Pfam" id="PF21352">
    <property type="entry name" value="Zn_ribbon_Thio2"/>
    <property type="match status" value="1"/>
</dbReference>
<dbReference type="GO" id="GO:0005829">
    <property type="term" value="C:cytosol"/>
    <property type="evidence" value="ECO:0007669"/>
    <property type="project" value="TreeGrafter"/>
</dbReference>
<gene>
    <name evidence="19" type="primary">trxC</name>
    <name evidence="19" type="ORF">QJT80_02615</name>
</gene>
<dbReference type="InterPro" id="IPR017937">
    <property type="entry name" value="Thioredoxin_CS"/>
</dbReference>
<dbReference type="CDD" id="cd02947">
    <property type="entry name" value="TRX_family"/>
    <property type="match status" value="1"/>
</dbReference>
<evidence type="ECO:0000256" key="6">
    <source>
        <dbReference type="ARBA" id="ARBA00022771"/>
    </source>
</evidence>
<reference evidence="19" key="2">
    <citation type="submission" date="2023-04" db="EMBL/GenBank/DDBJ databases">
        <authorList>
            <person name="Beletskiy A.V."/>
            <person name="Mardanov A.V."/>
            <person name="Ravin N.V."/>
        </authorList>
    </citation>
    <scope>NUCLEOTIDE SEQUENCE</scope>
    <source>
        <strain evidence="19">GKL-01</strain>
    </source>
</reference>
<evidence type="ECO:0000256" key="10">
    <source>
        <dbReference type="ARBA" id="ARBA00023027"/>
    </source>
</evidence>
<evidence type="ECO:0000256" key="15">
    <source>
        <dbReference type="ARBA" id="ARBA00059366"/>
    </source>
</evidence>
<keyword evidence="4" id="KW-0963">Cytoplasm</keyword>
<dbReference type="GO" id="GO:0045454">
    <property type="term" value="P:cell redox homeostasis"/>
    <property type="evidence" value="ECO:0007669"/>
    <property type="project" value="TreeGrafter"/>
</dbReference>
<keyword evidence="7" id="KW-0862">Zinc</keyword>
<comment type="subcellular location">
    <subcellularLocation>
        <location evidence="1">Cytoplasm</location>
    </subcellularLocation>
</comment>